<dbReference type="Pfam" id="PF00561">
    <property type="entry name" value="Abhydrolase_1"/>
    <property type="match status" value="1"/>
</dbReference>
<dbReference type="InterPro" id="IPR000073">
    <property type="entry name" value="AB_hydrolase_1"/>
</dbReference>
<gene>
    <name evidence="3" type="ORF">FRZ54_11350</name>
</gene>
<keyword evidence="3" id="KW-0378">Hydrolase</keyword>
<dbReference type="PANTHER" id="PTHR43433">
    <property type="entry name" value="HYDROLASE, ALPHA/BETA FOLD FAMILY PROTEIN"/>
    <property type="match status" value="1"/>
</dbReference>
<keyword evidence="4" id="KW-1185">Reference proteome</keyword>
<evidence type="ECO:0000313" key="3">
    <source>
        <dbReference type="EMBL" id="QEC63146.1"/>
    </source>
</evidence>
<dbReference type="InterPro" id="IPR050471">
    <property type="entry name" value="AB_hydrolase"/>
</dbReference>
<dbReference type="SUPFAM" id="SSF53474">
    <property type="entry name" value="alpha/beta-Hydrolases"/>
    <property type="match status" value="1"/>
</dbReference>
<name>A0A5B8UXM0_9SPHI</name>
<dbReference type="Proteomes" id="UP000321479">
    <property type="component" value="Chromosome"/>
</dbReference>
<proteinExistence type="predicted"/>
<dbReference type="AlphaFoldDB" id="A0A5B8UXM0"/>
<evidence type="ECO:0000313" key="4">
    <source>
        <dbReference type="Proteomes" id="UP000321479"/>
    </source>
</evidence>
<evidence type="ECO:0000259" key="2">
    <source>
        <dbReference type="Pfam" id="PF00561"/>
    </source>
</evidence>
<protein>
    <submittedName>
        <fullName evidence="3">Alpha/beta hydrolase</fullName>
    </submittedName>
</protein>
<organism evidence="3 4">
    <name type="scientific">Mucilaginibacter ginsenosidivorans</name>
    <dbReference type="NCBI Taxonomy" id="398053"/>
    <lineage>
        <taxon>Bacteria</taxon>
        <taxon>Pseudomonadati</taxon>
        <taxon>Bacteroidota</taxon>
        <taxon>Sphingobacteriia</taxon>
        <taxon>Sphingobacteriales</taxon>
        <taxon>Sphingobacteriaceae</taxon>
        <taxon>Mucilaginibacter</taxon>
    </lineage>
</organism>
<feature type="signal peptide" evidence="1">
    <location>
        <begin position="1"/>
        <end position="19"/>
    </location>
</feature>
<dbReference type="RefSeq" id="WP_147031722.1">
    <property type="nucleotide sequence ID" value="NZ_CP042436.1"/>
</dbReference>
<dbReference type="EMBL" id="CP042436">
    <property type="protein sequence ID" value="QEC63146.1"/>
    <property type="molecule type" value="Genomic_DNA"/>
</dbReference>
<dbReference type="Gene3D" id="3.40.50.1820">
    <property type="entry name" value="alpha/beta hydrolase"/>
    <property type="match status" value="1"/>
</dbReference>
<dbReference type="KEGG" id="mgin:FRZ54_11350"/>
<dbReference type="OrthoDB" id="2247630at2"/>
<dbReference type="GO" id="GO:0016787">
    <property type="term" value="F:hydrolase activity"/>
    <property type="evidence" value="ECO:0007669"/>
    <property type="project" value="UniProtKB-KW"/>
</dbReference>
<accession>A0A5B8UXM0</accession>
<evidence type="ECO:0000256" key="1">
    <source>
        <dbReference type="SAM" id="SignalP"/>
    </source>
</evidence>
<keyword evidence="1" id="KW-0732">Signal</keyword>
<dbReference type="InterPro" id="IPR029058">
    <property type="entry name" value="AB_hydrolase_fold"/>
</dbReference>
<feature type="chain" id="PRO_5022814882" evidence="1">
    <location>
        <begin position="20"/>
        <end position="267"/>
    </location>
</feature>
<sequence length="267" mass="29299">MKKQLISLLLALLFTGAAASAMQTDTGKYFTSFDGVKIYYEVKGTGYPVVLVHGFTGTSQGWKRGKLYGDLLDAGYQVIIMDLRGNGRSDKPHTDGAYANNAEAKDIIGLATLLGLKKYDVVGYSRGSIIASSLMIMDKRVNKTVMGGMGDGYTDPEWPRRIHFYKALMGDTSYRETDGLMKWVNSQPFDKLCLALQQKYQPSTSPAQLAQVKKPVLIIRGSEDKENGSEIALKKMIPGAQLAYVPGDHNVAQGTAQFAYAVMQFIK</sequence>
<feature type="domain" description="AB hydrolase-1" evidence="2">
    <location>
        <begin position="47"/>
        <end position="137"/>
    </location>
</feature>
<reference evidence="3 4" key="1">
    <citation type="journal article" date="2017" name="Curr. Microbiol.">
        <title>Mucilaginibacter ginsenosidivorans sp. nov., Isolated from Soil of Ginseng Field.</title>
        <authorList>
            <person name="Kim M.M."/>
            <person name="Siddiqi M.Z."/>
            <person name="Im W.T."/>
        </authorList>
    </citation>
    <scope>NUCLEOTIDE SEQUENCE [LARGE SCALE GENOMIC DNA]</scope>
    <source>
        <strain evidence="3 4">Gsoil 3017</strain>
    </source>
</reference>
<dbReference type="PANTHER" id="PTHR43433:SF5">
    <property type="entry name" value="AB HYDROLASE-1 DOMAIN-CONTAINING PROTEIN"/>
    <property type="match status" value="1"/>
</dbReference>